<dbReference type="Proteomes" id="UP000202923">
    <property type="component" value="Genome"/>
</dbReference>
<protein>
    <submittedName>
        <fullName evidence="1">Uncharacterized protein</fullName>
    </submittedName>
</protein>
<dbReference type="KEGG" id="vg:29061876"/>
<organism evidence="1 2">
    <name type="scientific">Erwinia phage vB_EamM_Kwan</name>
    <dbReference type="NCBI Taxonomy" id="1883374"/>
    <lineage>
        <taxon>Viruses</taxon>
        <taxon>Duplodnaviria</taxon>
        <taxon>Heunggongvirae</taxon>
        <taxon>Uroviricota</taxon>
        <taxon>Caudoviricetes</taxon>
        <taxon>Chimalliviridae</taxon>
        <taxon>Wellingtonvirus</taxon>
        <taxon>Wellingtonvirus wellington</taxon>
    </lineage>
</organism>
<sequence>MGSVRKLHYCAIPGDSTVPVGTPLYRTSYAAAREFLREHPDFSEDQGSYFGKQVFIGNDTDKKYSVVIGTVTVSSDEADPKVLLEEHCVNQMVYCDMAYDDFVSGLPVLTVRKDNHEKLITKAAG</sequence>
<reference evidence="1 2" key="1">
    <citation type="submission" date="2016-06" db="EMBL/GenBank/DDBJ databases">
        <authorList>
            <person name="Kjaerup R.B."/>
            <person name="Dalgaard T.S."/>
            <person name="Juul-Madsen H.R."/>
        </authorList>
    </citation>
    <scope>NUCLEOTIDE SEQUENCE [LARGE SCALE GENOMIC DNA]</scope>
</reference>
<name>A0A1B2IDU0_9CAUD</name>
<proteinExistence type="predicted"/>
<evidence type="ECO:0000313" key="2">
    <source>
        <dbReference type="Proteomes" id="UP000202923"/>
    </source>
</evidence>
<accession>A0A1B2IDU0</accession>
<evidence type="ECO:0000313" key="1">
    <source>
        <dbReference type="EMBL" id="ANZ49384.1"/>
    </source>
</evidence>
<gene>
    <name evidence="1" type="ORF">KWAN_32</name>
</gene>
<dbReference type="GeneID" id="29061876"/>
<dbReference type="RefSeq" id="YP_009278637.1">
    <property type="nucleotide sequence ID" value="NC_031010.1"/>
</dbReference>
<dbReference type="EMBL" id="KX397369">
    <property type="protein sequence ID" value="ANZ49384.1"/>
    <property type="molecule type" value="Genomic_DNA"/>
</dbReference>